<dbReference type="eggNOG" id="COG3543">
    <property type="taxonomic scope" value="Bacteria"/>
</dbReference>
<protein>
    <recommendedName>
        <fullName evidence="3">DUF1284 domain-containing protein</fullName>
    </recommendedName>
</protein>
<dbReference type="OrthoDB" id="121064at2"/>
<comment type="caution">
    <text evidence="1">The sequence shown here is derived from an EMBL/GenBank/DDBJ whole genome shotgun (WGS) entry which is preliminary data.</text>
</comment>
<dbReference type="HOGENOM" id="CLU_129126_1_0_9"/>
<dbReference type="Pfam" id="PF06935">
    <property type="entry name" value="DUF1284"/>
    <property type="match status" value="1"/>
</dbReference>
<name>U2M105_9FIRM</name>
<accession>U2M105</accession>
<reference evidence="1 2" key="1">
    <citation type="submission" date="2013-07" db="EMBL/GenBank/DDBJ databases">
        <authorList>
            <person name="Weinstock G."/>
            <person name="Sodergren E."/>
            <person name="Wylie T."/>
            <person name="Fulton L."/>
            <person name="Fulton R."/>
            <person name="Fronick C."/>
            <person name="O'Laughlin M."/>
            <person name="Godfrey J."/>
            <person name="Miner T."/>
            <person name="Herter B."/>
            <person name="Appelbaum E."/>
            <person name="Cordes M."/>
            <person name="Lek S."/>
            <person name="Wollam A."/>
            <person name="Pepin K.H."/>
            <person name="Palsikar V.B."/>
            <person name="Mitreva M."/>
            <person name="Wilson R.K."/>
        </authorList>
    </citation>
    <scope>NUCLEOTIDE SEQUENCE [LARGE SCALE GENOMIC DNA]</scope>
    <source>
        <strain evidence="1 2">ATCC 27760</strain>
    </source>
</reference>
<dbReference type="PATRIC" id="fig|411473.3.peg.1934"/>
<proteinExistence type="predicted"/>
<dbReference type="EMBL" id="AWVF01000290">
    <property type="protein sequence ID" value="ERJ93013.1"/>
    <property type="molecule type" value="Genomic_DNA"/>
</dbReference>
<dbReference type="Proteomes" id="UP000016662">
    <property type="component" value="Unassembled WGS sequence"/>
</dbReference>
<sequence length="127" mass="14194">MYKLRPHHGLCSAFFCGHGYSEAFTANMTEMLRLFRQDDPYITLTGGTDCICASCPHSLSHVCDAAEKVQRYDSAVLMFCGLSVGSVLRWSEFCARVDQCILDCGKLEQICGDCAWYTICKSGKQNR</sequence>
<dbReference type="AlphaFoldDB" id="U2M105"/>
<evidence type="ECO:0000313" key="1">
    <source>
        <dbReference type="EMBL" id="ERJ93013.1"/>
    </source>
</evidence>
<dbReference type="STRING" id="411473.RUMCAL_02329"/>
<dbReference type="RefSeq" id="WP_021680490.1">
    <property type="nucleotide sequence ID" value="NZ_KI260293.1"/>
</dbReference>
<evidence type="ECO:0000313" key="2">
    <source>
        <dbReference type="Proteomes" id="UP000016662"/>
    </source>
</evidence>
<keyword evidence="2" id="KW-1185">Reference proteome</keyword>
<dbReference type="InterPro" id="IPR009702">
    <property type="entry name" value="DUF1284"/>
</dbReference>
<evidence type="ECO:0008006" key="3">
    <source>
        <dbReference type="Google" id="ProtNLM"/>
    </source>
</evidence>
<gene>
    <name evidence="1" type="ORF">RUMCAL_02329</name>
</gene>
<organism evidence="1 2">
    <name type="scientific">Ruminococcus callidus ATCC 27760</name>
    <dbReference type="NCBI Taxonomy" id="411473"/>
    <lineage>
        <taxon>Bacteria</taxon>
        <taxon>Bacillati</taxon>
        <taxon>Bacillota</taxon>
        <taxon>Clostridia</taxon>
        <taxon>Eubacteriales</taxon>
        <taxon>Oscillospiraceae</taxon>
        <taxon>Ruminococcus</taxon>
    </lineage>
</organism>